<gene>
    <name evidence="2" type="ORF">NA57DRAFT_76313</name>
</gene>
<evidence type="ECO:0000313" key="2">
    <source>
        <dbReference type="EMBL" id="KAF2099079.1"/>
    </source>
</evidence>
<keyword evidence="3" id="KW-1185">Reference proteome</keyword>
<dbReference type="Proteomes" id="UP000799772">
    <property type="component" value="Unassembled WGS sequence"/>
</dbReference>
<evidence type="ECO:0000256" key="1">
    <source>
        <dbReference type="SAM" id="MobiDB-lite"/>
    </source>
</evidence>
<feature type="region of interest" description="Disordered" evidence="1">
    <location>
        <begin position="134"/>
        <end position="156"/>
    </location>
</feature>
<name>A0A9P4IH50_9PEZI</name>
<proteinExistence type="predicted"/>
<accession>A0A9P4IH50</accession>
<evidence type="ECO:0000313" key="3">
    <source>
        <dbReference type="Proteomes" id="UP000799772"/>
    </source>
</evidence>
<reference evidence="2" key="1">
    <citation type="journal article" date="2020" name="Stud. Mycol.">
        <title>101 Dothideomycetes genomes: a test case for predicting lifestyles and emergence of pathogens.</title>
        <authorList>
            <person name="Haridas S."/>
            <person name="Albert R."/>
            <person name="Binder M."/>
            <person name="Bloem J."/>
            <person name="Labutti K."/>
            <person name="Salamov A."/>
            <person name="Andreopoulos B."/>
            <person name="Baker S."/>
            <person name="Barry K."/>
            <person name="Bills G."/>
            <person name="Bluhm B."/>
            <person name="Cannon C."/>
            <person name="Castanera R."/>
            <person name="Culley D."/>
            <person name="Daum C."/>
            <person name="Ezra D."/>
            <person name="Gonzalez J."/>
            <person name="Henrissat B."/>
            <person name="Kuo A."/>
            <person name="Liang C."/>
            <person name="Lipzen A."/>
            <person name="Lutzoni F."/>
            <person name="Magnuson J."/>
            <person name="Mondo S."/>
            <person name="Nolan M."/>
            <person name="Ohm R."/>
            <person name="Pangilinan J."/>
            <person name="Park H.-J."/>
            <person name="Ramirez L."/>
            <person name="Alfaro M."/>
            <person name="Sun H."/>
            <person name="Tritt A."/>
            <person name="Yoshinaga Y."/>
            <person name="Zwiers L.-H."/>
            <person name="Turgeon B."/>
            <person name="Goodwin S."/>
            <person name="Spatafora J."/>
            <person name="Crous P."/>
            <person name="Grigoriev I."/>
        </authorList>
    </citation>
    <scope>NUCLEOTIDE SEQUENCE</scope>
    <source>
        <strain evidence="2">CBS 133067</strain>
    </source>
</reference>
<protein>
    <submittedName>
        <fullName evidence="2">Uncharacterized protein</fullName>
    </submittedName>
</protein>
<sequence length="156" mass="18017">MDRPELAASEKALDKEIYDLKKILSMAEADLDEEAFAERTKELGSQFLQRDFYLHDLRSSNDRELRLMKDREVLKPNFKLLLGVLIEHHSTDGIMADGTDLNAIRLQFDTKMKRLQKLVDAGKQQHAAYDHNGIEDGERESNRNAVIDQSEWSLED</sequence>
<dbReference type="EMBL" id="ML978126">
    <property type="protein sequence ID" value="KAF2099079.1"/>
    <property type="molecule type" value="Genomic_DNA"/>
</dbReference>
<organism evidence="2 3">
    <name type="scientific">Rhizodiscina lignyota</name>
    <dbReference type="NCBI Taxonomy" id="1504668"/>
    <lineage>
        <taxon>Eukaryota</taxon>
        <taxon>Fungi</taxon>
        <taxon>Dikarya</taxon>
        <taxon>Ascomycota</taxon>
        <taxon>Pezizomycotina</taxon>
        <taxon>Dothideomycetes</taxon>
        <taxon>Pleosporomycetidae</taxon>
        <taxon>Aulographales</taxon>
        <taxon>Rhizodiscinaceae</taxon>
        <taxon>Rhizodiscina</taxon>
    </lineage>
</organism>
<comment type="caution">
    <text evidence="2">The sequence shown here is derived from an EMBL/GenBank/DDBJ whole genome shotgun (WGS) entry which is preliminary data.</text>
</comment>
<dbReference type="AlphaFoldDB" id="A0A9P4IH50"/>